<protein>
    <submittedName>
        <fullName evidence="2">Uncharacterized protein</fullName>
    </submittedName>
</protein>
<sequence>MEMPKLEFDNSIVHITLQQRPLDRALLDKGMKDILDMFNRFVPVGDPRRLEVEKQGLKDLDKVIEMGIAYCYHHGVLATVEGVLEDLENKLADIKTPPQGPQAYTMYDSSEDESEPEDEAKHKHARGPLNTSQPDTEDNSKNQNAGTSTESSCATFVPPVYIPYTKVFFCGQTESNLQ</sequence>
<dbReference type="Proteomes" id="UP000636479">
    <property type="component" value="Unassembled WGS sequence"/>
</dbReference>
<dbReference type="RefSeq" id="XP_037224911.1">
    <property type="nucleotide sequence ID" value="XM_037357001.1"/>
</dbReference>
<evidence type="ECO:0000256" key="1">
    <source>
        <dbReference type="SAM" id="MobiDB-lite"/>
    </source>
</evidence>
<name>A0A8H6TC01_9AGAR</name>
<evidence type="ECO:0000313" key="2">
    <source>
        <dbReference type="EMBL" id="KAF7314888.1"/>
    </source>
</evidence>
<gene>
    <name evidence="2" type="ORF">MIND_00002600</name>
</gene>
<evidence type="ECO:0000313" key="3">
    <source>
        <dbReference type="Proteomes" id="UP000636479"/>
    </source>
</evidence>
<proteinExistence type="predicted"/>
<feature type="region of interest" description="Disordered" evidence="1">
    <location>
        <begin position="93"/>
        <end position="153"/>
    </location>
</feature>
<comment type="caution">
    <text evidence="2">The sequence shown here is derived from an EMBL/GenBank/DDBJ whole genome shotgun (WGS) entry which is preliminary data.</text>
</comment>
<keyword evidence="3" id="KW-1185">Reference proteome</keyword>
<accession>A0A8H6TC01</accession>
<feature type="compositionally biased region" description="Polar residues" evidence="1">
    <location>
        <begin position="141"/>
        <end position="153"/>
    </location>
</feature>
<dbReference type="EMBL" id="JACAZF010000001">
    <property type="protein sequence ID" value="KAF7314888.1"/>
    <property type="molecule type" value="Genomic_DNA"/>
</dbReference>
<dbReference type="GeneID" id="59339517"/>
<dbReference type="AlphaFoldDB" id="A0A8H6TC01"/>
<organism evidence="2 3">
    <name type="scientific">Mycena indigotica</name>
    <dbReference type="NCBI Taxonomy" id="2126181"/>
    <lineage>
        <taxon>Eukaryota</taxon>
        <taxon>Fungi</taxon>
        <taxon>Dikarya</taxon>
        <taxon>Basidiomycota</taxon>
        <taxon>Agaricomycotina</taxon>
        <taxon>Agaricomycetes</taxon>
        <taxon>Agaricomycetidae</taxon>
        <taxon>Agaricales</taxon>
        <taxon>Marasmiineae</taxon>
        <taxon>Mycenaceae</taxon>
        <taxon>Mycena</taxon>
    </lineage>
</organism>
<feature type="compositionally biased region" description="Acidic residues" evidence="1">
    <location>
        <begin position="109"/>
        <end position="118"/>
    </location>
</feature>
<reference evidence="2" key="1">
    <citation type="submission" date="2020-05" db="EMBL/GenBank/DDBJ databases">
        <title>Mycena genomes resolve the evolution of fungal bioluminescence.</title>
        <authorList>
            <person name="Tsai I.J."/>
        </authorList>
    </citation>
    <scope>NUCLEOTIDE SEQUENCE</scope>
    <source>
        <strain evidence="2">171206Taipei</strain>
    </source>
</reference>